<keyword evidence="3" id="KW-0547">Nucleotide-binding</keyword>
<dbReference type="Proteomes" id="UP000709295">
    <property type="component" value="Unassembled WGS sequence"/>
</dbReference>
<evidence type="ECO:0000256" key="5">
    <source>
        <dbReference type="SAM" id="MobiDB-lite"/>
    </source>
</evidence>
<comment type="caution">
    <text evidence="8">The sequence shown here is derived from an EMBL/GenBank/DDBJ whole genome shotgun (WGS) entry which is preliminary data.</text>
</comment>
<keyword evidence="6" id="KW-1133">Transmembrane helix</keyword>
<proteinExistence type="inferred from homology"/>
<dbReference type="InterPro" id="IPR051314">
    <property type="entry name" value="AAA_ATPase_RarA/MGS1/WRNIP1"/>
</dbReference>
<gene>
    <name evidence="8" type="ORF">JG688_00013869</name>
</gene>
<dbReference type="GO" id="GO:0016887">
    <property type="term" value="F:ATP hydrolysis activity"/>
    <property type="evidence" value="ECO:0007669"/>
    <property type="project" value="InterPro"/>
</dbReference>
<feature type="transmembrane region" description="Helical" evidence="6">
    <location>
        <begin position="613"/>
        <end position="634"/>
    </location>
</feature>
<feature type="compositionally biased region" description="Low complexity" evidence="5">
    <location>
        <begin position="39"/>
        <end position="55"/>
    </location>
</feature>
<feature type="compositionally biased region" description="Pro residues" evidence="5">
    <location>
        <begin position="56"/>
        <end position="67"/>
    </location>
</feature>
<feature type="compositionally biased region" description="Polar residues" evidence="5">
    <location>
        <begin position="261"/>
        <end position="279"/>
    </location>
</feature>
<feature type="transmembrane region" description="Helical" evidence="6">
    <location>
        <begin position="556"/>
        <end position="573"/>
    </location>
</feature>
<dbReference type="GO" id="GO:0006261">
    <property type="term" value="P:DNA-templated DNA replication"/>
    <property type="evidence" value="ECO:0007669"/>
    <property type="project" value="TreeGrafter"/>
</dbReference>
<dbReference type="EMBL" id="JAENGY010001231">
    <property type="protein sequence ID" value="KAG6951125.1"/>
    <property type="molecule type" value="Genomic_DNA"/>
</dbReference>
<feature type="transmembrane region" description="Helical" evidence="6">
    <location>
        <begin position="646"/>
        <end position="669"/>
    </location>
</feature>
<dbReference type="GO" id="GO:0008047">
    <property type="term" value="F:enzyme activator activity"/>
    <property type="evidence" value="ECO:0007669"/>
    <property type="project" value="TreeGrafter"/>
</dbReference>
<feature type="transmembrane region" description="Helical" evidence="6">
    <location>
        <begin position="585"/>
        <end position="607"/>
    </location>
</feature>
<evidence type="ECO:0000256" key="6">
    <source>
        <dbReference type="SAM" id="Phobius"/>
    </source>
</evidence>
<dbReference type="GO" id="GO:0005634">
    <property type="term" value="C:nucleus"/>
    <property type="evidence" value="ECO:0007669"/>
    <property type="project" value="TreeGrafter"/>
</dbReference>
<dbReference type="InterPro" id="IPR032423">
    <property type="entry name" value="AAA_assoc_2"/>
</dbReference>
<reference evidence="8" key="1">
    <citation type="submission" date="2021-01" db="EMBL/GenBank/DDBJ databases">
        <title>Phytophthora aleatoria, a newly-described species from Pinus radiata is distinct from Phytophthora cactorum isolates based on comparative genomics.</title>
        <authorList>
            <person name="Mcdougal R."/>
            <person name="Panda P."/>
            <person name="Williams N."/>
            <person name="Studholme D.J."/>
        </authorList>
    </citation>
    <scope>NUCLEOTIDE SEQUENCE</scope>
    <source>
        <strain evidence="8">NZFS 4037</strain>
    </source>
</reference>
<dbReference type="SMART" id="SM00382">
    <property type="entry name" value="AAA"/>
    <property type="match status" value="1"/>
</dbReference>
<dbReference type="FunFam" id="3.40.50.300:FF:000137">
    <property type="entry name" value="Replication-associated recombination protein A"/>
    <property type="match status" value="1"/>
</dbReference>
<evidence type="ECO:0000256" key="2">
    <source>
        <dbReference type="ARBA" id="ARBA00022705"/>
    </source>
</evidence>
<keyword evidence="6" id="KW-0472">Membrane</keyword>
<dbReference type="CDD" id="cd18139">
    <property type="entry name" value="HLD_clamp_RarA"/>
    <property type="match status" value="1"/>
</dbReference>
<dbReference type="FunFam" id="1.10.8.60:FF:000358">
    <property type="entry name" value="Predicted protein"/>
    <property type="match status" value="1"/>
</dbReference>
<organism evidence="8 9">
    <name type="scientific">Phytophthora aleatoria</name>
    <dbReference type="NCBI Taxonomy" id="2496075"/>
    <lineage>
        <taxon>Eukaryota</taxon>
        <taxon>Sar</taxon>
        <taxon>Stramenopiles</taxon>
        <taxon>Oomycota</taxon>
        <taxon>Peronosporomycetes</taxon>
        <taxon>Peronosporales</taxon>
        <taxon>Peronosporaceae</taxon>
        <taxon>Phytophthora</taxon>
    </lineage>
</organism>
<dbReference type="GO" id="GO:0000731">
    <property type="term" value="P:DNA synthesis involved in DNA repair"/>
    <property type="evidence" value="ECO:0007669"/>
    <property type="project" value="TreeGrafter"/>
</dbReference>
<keyword evidence="6" id="KW-0812">Transmembrane</keyword>
<feature type="domain" description="AAA+ ATPase" evidence="7">
    <location>
        <begin position="120"/>
        <end position="237"/>
    </location>
</feature>
<name>A0A8J5ILQ4_9STRA</name>
<evidence type="ECO:0000259" key="7">
    <source>
        <dbReference type="SMART" id="SM00382"/>
    </source>
</evidence>
<feature type="region of interest" description="Disordered" evidence="5">
    <location>
        <begin position="260"/>
        <end position="283"/>
    </location>
</feature>
<evidence type="ECO:0000313" key="8">
    <source>
        <dbReference type="EMBL" id="KAG6951125.1"/>
    </source>
</evidence>
<sequence>MATTECPICSRHVRTENLQMHVEACLAKQDHPKTPFCSPSPSAKSKSPITSRTPNRSPPPQNSPSPSPSALKKRKRSTPDDVSAVPLAERMRPKDLDDLVGQEELLGPGSLLSTLIQADRVPNMILWGPPGCGKTTLAHVISKKTGCKFISLSGVTSKAGDMKDAVDRARGERKMFRRRTIVFVDEIHRFNKSQQDFFLPPVEDGTITLIGATTENPSFEVNNALLSRCRVHTLKKHTPESIEKILRRALRDHAAGGVRSLMQTQESETQSNGDTTSQGEDGKEVSIEAEDEAIKYLSTQCAGDARVALNCLEMALQTAPMDSEKHVLRVSATHVQHCFAHRQTLFYDRNADMHYDVISALHKSIRGSDENATLYWLARMLEGGENPLYVARRLIRIASEDVGLAAPELLPMAVSAYQAAHFVGMPECDVVLAHVATMLARAPKSIEVYAAYKRAKQSIHAWDKGALPDVPLHIRNAPTKLMKELGYGKGYKYNPHYTAEELKDQTYLPDELLGTNFFEEAKTDRDAGIGIYTVAMMLIVTLRLFRAKYYNVMLEIFYSMRLFVFGIVMVFLLQKSVSVPALRRAVVMTLVLALYTLPVEILLAEFVEPSARNLAFAVMSAVRALSLLFFAYVFVRPPARASKRTLREYCLFIFTYSALHFSSELFFHLGSSSMGFALTYATVLWAIIALSSYKLYFAIDTVLMNGSLRKVCTC</sequence>
<dbReference type="Pfam" id="PF12002">
    <property type="entry name" value="MgsA_C"/>
    <property type="match status" value="1"/>
</dbReference>
<feature type="transmembrane region" description="Helical" evidence="6">
    <location>
        <begin position="675"/>
        <end position="699"/>
    </location>
</feature>
<dbReference type="InterPro" id="IPR021886">
    <property type="entry name" value="MgsA_C"/>
</dbReference>
<dbReference type="CDD" id="cd00009">
    <property type="entry name" value="AAA"/>
    <property type="match status" value="1"/>
</dbReference>
<accession>A0A8J5ILQ4</accession>
<dbReference type="PANTHER" id="PTHR13779">
    <property type="entry name" value="WERNER HELICASE-INTERACTING PROTEIN 1 FAMILY MEMBER"/>
    <property type="match status" value="1"/>
</dbReference>
<dbReference type="AlphaFoldDB" id="A0A8J5ILQ4"/>
<evidence type="ECO:0000313" key="9">
    <source>
        <dbReference type="Proteomes" id="UP000709295"/>
    </source>
</evidence>
<dbReference type="Pfam" id="PF16193">
    <property type="entry name" value="AAA_assoc_2"/>
    <property type="match status" value="1"/>
</dbReference>
<comment type="similarity">
    <text evidence="1">Belongs to the AAA ATPase family. RarA/MGS1/WRNIP1 subfamily.</text>
</comment>
<protein>
    <recommendedName>
        <fullName evidence="7">AAA+ ATPase domain-containing protein</fullName>
    </recommendedName>
</protein>
<keyword evidence="2" id="KW-0235">DNA replication</keyword>
<dbReference type="GO" id="GO:0017116">
    <property type="term" value="F:single-stranded DNA helicase activity"/>
    <property type="evidence" value="ECO:0007669"/>
    <property type="project" value="TreeGrafter"/>
</dbReference>
<evidence type="ECO:0000256" key="3">
    <source>
        <dbReference type="ARBA" id="ARBA00022741"/>
    </source>
</evidence>
<evidence type="ECO:0000256" key="1">
    <source>
        <dbReference type="ARBA" id="ARBA00008959"/>
    </source>
</evidence>
<dbReference type="PANTHER" id="PTHR13779:SF7">
    <property type="entry name" value="ATPASE WRNIP1"/>
    <property type="match status" value="1"/>
</dbReference>
<feature type="region of interest" description="Disordered" evidence="5">
    <location>
        <begin position="30"/>
        <end position="95"/>
    </location>
</feature>
<dbReference type="FunFam" id="1.20.272.10:FF:000001">
    <property type="entry name" value="Putative AAA family ATPase"/>
    <property type="match status" value="1"/>
</dbReference>
<dbReference type="InterPro" id="IPR003593">
    <property type="entry name" value="AAA+_ATPase"/>
</dbReference>
<keyword evidence="9" id="KW-1185">Reference proteome</keyword>
<dbReference type="Pfam" id="PF00004">
    <property type="entry name" value="AAA"/>
    <property type="match status" value="1"/>
</dbReference>
<dbReference type="GO" id="GO:0005524">
    <property type="term" value="F:ATP binding"/>
    <property type="evidence" value="ECO:0007669"/>
    <property type="project" value="UniProtKB-KW"/>
</dbReference>
<dbReference type="InterPro" id="IPR003959">
    <property type="entry name" value="ATPase_AAA_core"/>
</dbReference>
<evidence type="ECO:0000256" key="4">
    <source>
        <dbReference type="ARBA" id="ARBA00022840"/>
    </source>
</evidence>
<keyword evidence="4" id="KW-0067">ATP-binding</keyword>